<evidence type="ECO:0000256" key="1">
    <source>
        <dbReference type="SAM" id="MobiDB-lite"/>
    </source>
</evidence>
<keyword evidence="3" id="KW-1185">Reference proteome</keyword>
<reference evidence="2 3" key="1">
    <citation type="submission" date="2023-09" db="EMBL/GenBank/DDBJ databases">
        <title>Description of three actinobacteria isolated from air of manufacturing shop in a pharmaceutical factory.</title>
        <authorList>
            <person name="Zhang D.-F."/>
        </authorList>
    </citation>
    <scope>NUCLEOTIDE SEQUENCE [LARGE SCALE GENOMIC DNA]</scope>
    <source>
        <strain evidence="2 3">LY-0111</strain>
    </source>
</reference>
<name>A0ABU2DSW7_9MICC</name>
<feature type="region of interest" description="Disordered" evidence="1">
    <location>
        <begin position="158"/>
        <end position="178"/>
    </location>
</feature>
<gene>
    <name evidence="2" type="ORF">RIL96_08465</name>
</gene>
<accession>A0ABU2DSW7</accession>
<sequence length="178" mass="20828">MTLEIPDFDPREVREKIEKMESEGDEPRIPETAPEELRAMEQHMIAIRPRLLEEYREKEKQWEHFKANATPEQLEEHKKVVEALEAQKKDEELAWKLRQINSDNYRDNEGIVVQKVHHEDWDTYVDEVREVLDAAAEPEKVILKALMMALTTEYLHGLGMHPGEGEGEAEEEEAAEQD</sequence>
<feature type="compositionally biased region" description="Basic and acidic residues" evidence="1">
    <location>
        <begin position="8"/>
        <end position="33"/>
    </location>
</feature>
<feature type="compositionally biased region" description="Acidic residues" evidence="1">
    <location>
        <begin position="165"/>
        <end position="178"/>
    </location>
</feature>
<protein>
    <submittedName>
        <fullName evidence="2">Uncharacterized protein</fullName>
    </submittedName>
</protein>
<dbReference type="Proteomes" id="UP001251870">
    <property type="component" value="Unassembled WGS sequence"/>
</dbReference>
<feature type="region of interest" description="Disordered" evidence="1">
    <location>
        <begin position="1"/>
        <end position="33"/>
    </location>
</feature>
<dbReference type="RefSeq" id="WP_310548580.1">
    <property type="nucleotide sequence ID" value="NZ_JAVKGR010000008.1"/>
</dbReference>
<comment type="caution">
    <text evidence="2">The sequence shown here is derived from an EMBL/GenBank/DDBJ whole genome shotgun (WGS) entry which is preliminary data.</text>
</comment>
<evidence type="ECO:0000313" key="2">
    <source>
        <dbReference type="EMBL" id="MDR8019595.1"/>
    </source>
</evidence>
<proteinExistence type="predicted"/>
<dbReference type="EMBL" id="JAVKGR010000008">
    <property type="protein sequence ID" value="MDR8019595.1"/>
    <property type="molecule type" value="Genomic_DNA"/>
</dbReference>
<organism evidence="2 3">
    <name type="scientific">Nesterenkonia aerolata</name>
    <dbReference type="NCBI Taxonomy" id="3074079"/>
    <lineage>
        <taxon>Bacteria</taxon>
        <taxon>Bacillati</taxon>
        <taxon>Actinomycetota</taxon>
        <taxon>Actinomycetes</taxon>
        <taxon>Micrococcales</taxon>
        <taxon>Micrococcaceae</taxon>
        <taxon>Nesterenkonia</taxon>
    </lineage>
</organism>
<evidence type="ECO:0000313" key="3">
    <source>
        <dbReference type="Proteomes" id="UP001251870"/>
    </source>
</evidence>